<evidence type="ECO:0000313" key="2">
    <source>
        <dbReference type="EMBL" id="GBN25965.1"/>
    </source>
</evidence>
<organism evidence="2 3">
    <name type="scientific">Araneus ventricosus</name>
    <name type="common">Orbweaver spider</name>
    <name type="synonym">Epeira ventricosa</name>
    <dbReference type="NCBI Taxonomy" id="182803"/>
    <lineage>
        <taxon>Eukaryota</taxon>
        <taxon>Metazoa</taxon>
        <taxon>Ecdysozoa</taxon>
        <taxon>Arthropoda</taxon>
        <taxon>Chelicerata</taxon>
        <taxon>Arachnida</taxon>
        <taxon>Araneae</taxon>
        <taxon>Araneomorphae</taxon>
        <taxon>Entelegynae</taxon>
        <taxon>Araneoidea</taxon>
        <taxon>Araneidae</taxon>
        <taxon>Araneus</taxon>
    </lineage>
</organism>
<dbReference type="Proteomes" id="UP000499080">
    <property type="component" value="Unassembled WGS sequence"/>
</dbReference>
<feature type="domain" description="DDE-1" evidence="1">
    <location>
        <begin position="86"/>
        <end position="126"/>
    </location>
</feature>
<reference evidence="2 3" key="1">
    <citation type="journal article" date="2019" name="Sci. Rep.">
        <title>Orb-weaving spider Araneus ventricosus genome elucidates the spidroin gene catalogue.</title>
        <authorList>
            <person name="Kono N."/>
            <person name="Nakamura H."/>
            <person name="Ohtoshi R."/>
            <person name="Moran D.A.P."/>
            <person name="Shinohara A."/>
            <person name="Yoshida Y."/>
            <person name="Fujiwara M."/>
            <person name="Mori M."/>
            <person name="Tomita M."/>
            <person name="Arakawa K."/>
        </authorList>
    </citation>
    <scope>NUCLEOTIDE SEQUENCE [LARGE SCALE GENOMIC DNA]</scope>
</reference>
<dbReference type="InterPro" id="IPR004875">
    <property type="entry name" value="DDE_SF_endonuclease_dom"/>
</dbReference>
<comment type="caution">
    <text evidence="2">The sequence shown here is derived from an EMBL/GenBank/DDBJ whole genome shotgun (WGS) entry which is preliminary data.</text>
</comment>
<dbReference type="OrthoDB" id="6428588at2759"/>
<dbReference type="GO" id="GO:0003676">
    <property type="term" value="F:nucleic acid binding"/>
    <property type="evidence" value="ECO:0007669"/>
    <property type="project" value="InterPro"/>
</dbReference>
<gene>
    <name evidence="2" type="ORF">AVEN_44239_1</name>
</gene>
<keyword evidence="3" id="KW-1185">Reference proteome</keyword>
<accession>A0A4Y2MFP5</accession>
<evidence type="ECO:0000313" key="3">
    <source>
        <dbReference type="Proteomes" id="UP000499080"/>
    </source>
</evidence>
<proteinExistence type="predicted"/>
<protein>
    <recommendedName>
        <fullName evidence="1">DDE-1 domain-containing protein</fullName>
    </recommendedName>
</protein>
<sequence>MLPTKTLASRKEAAAPGYKRSKDRVTVYLCSSASGTHQVLFTIEPRRLLGRTIHRTVSFQICSICKRTSQVPEVSNKSNACVRYAPSHPSEEELKDGNIQAVFLPPNVMALIQPMDQGMIESVKRSQDIDAEDVEQWLAIDKDLQQETLSDKDIISAVTGGIQDDGDNIIENTTSLISHTDGMKAIEAALWYMEQKSSASPIDVMLIKKKNGKTMRHVAELQGFNKKKRLLIFFNGM</sequence>
<name>A0A4Y2MFP5_ARAVE</name>
<dbReference type="EMBL" id="BGPR01007318">
    <property type="protein sequence ID" value="GBN25965.1"/>
    <property type="molecule type" value="Genomic_DNA"/>
</dbReference>
<evidence type="ECO:0000259" key="1">
    <source>
        <dbReference type="Pfam" id="PF03184"/>
    </source>
</evidence>
<dbReference type="AlphaFoldDB" id="A0A4Y2MFP5"/>
<dbReference type="Pfam" id="PF03184">
    <property type="entry name" value="DDE_1"/>
    <property type="match status" value="1"/>
</dbReference>